<gene>
    <name evidence="8" type="ORF">PFISCL1PPCAC_6575</name>
</gene>
<dbReference type="PANTHER" id="PTHR10165:SF103">
    <property type="entry name" value="PHOSPHOLIPID PHOSPHATASE HOMOLOG 1.2 HOMOLOG"/>
    <property type="match status" value="1"/>
</dbReference>
<evidence type="ECO:0000256" key="4">
    <source>
        <dbReference type="ARBA" id="ARBA00022989"/>
    </source>
</evidence>
<feature type="non-terminal residue" evidence="8">
    <location>
        <position position="250"/>
    </location>
</feature>
<dbReference type="Pfam" id="PF01569">
    <property type="entry name" value="PAP2"/>
    <property type="match status" value="1"/>
</dbReference>
<keyword evidence="3 6" id="KW-0812">Transmembrane</keyword>
<dbReference type="InterPro" id="IPR036938">
    <property type="entry name" value="PAP2/HPO_sf"/>
</dbReference>
<dbReference type="InterPro" id="IPR043216">
    <property type="entry name" value="PAP-like"/>
</dbReference>
<evidence type="ECO:0000256" key="1">
    <source>
        <dbReference type="ARBA" id="ARBA00004141"/>
    </source>
</evidence>
<dbReference type="Gene3D" id="1.20.144.10">
    <property type="entry name" value="Phosphatidic acid phosphatase type 2/haloperoxidase"/>
    <property type="match status" value="1"/>
</dbReference>
<comment type="subcellular location">
    <subcellularLocation>
        <location evidence="1">Membrane</location>
        <topology evidence="1">Multi-pass membrane protein</topology>
    </subcellularLocation>
</comment>
<comment type="similarity">
    <text evidence="2">Belongs to the PA-phosphatase related phosphoesterase family.</text>
</comment>
<dbReference type="GO" id="GO:0005886">
    <property type="term" value="C:plasma membrane"/>
    <property type="evidence" value="ECO:0007669"/>
    <property type="project" value="TreeGrafter"/>
</dbReference>
<comment type="caution">
    <text evidence="8">The sequence shown here is derived from an EMBL/GenBank/DDBJ whole genome shotgun (WGS) entry which is preliminary data.</text>
</comment>
<evidence type="ECO:0000256" key="3">
    <source>
        <dbReference type="ARBA" id="ARBA00022692"/>
    </source>
</evidence>
<dbReference type="SUPFAM" id="SSF48317">
    <property type="entry name" value="Acid phosphatase/Vanadium-dependent haloperoxidase"/>
    <property type="match status" value="1"/>
</dbReference>
<name>A0AAV5VAJ4_9BILA</name>
<evidence type="ECO:0000256" key="2">
    <source>
        <dbReference type="ARBA" id="ARBA00008816"/>
    </source>
</evidence>
<feature type="domain" description="Phosphatidic acid phosphatase type 2/haloperoxidase" evidence="7">
    <location>
        <begin position="64"/>
        <end position="205"/>
    </location>
</feature>
<evidence type="ECO:0000256" key="6">
    <source>
        <dbReference type="SAM" id="Phobius"/>
    </source>
</evidence>
<keyword evidence="4 6" id="KW-1133">Transmembrane helix</keyword>
<evidence type="ECO:0000256" key="5">
    <source>
        <dbReference type="ARBA" id="ARBA00023136"/>
    </source>
</evidence>
<dbReference type="SMART" id="SM00014">
    <property type="entry name" value="acidPPc"/>
    <property type="match status" value="1"/>
</dbReference>
<dbReference type="GO" id="GO:0008195">
    <property type="term" value="F:phosphatidate phosphatase activity"/>
    <property type="evidence" value="ECO:0007669"/>
    <property type="project" value="TreeGrafter"/>
</dbReference>
<proteinExistence type="inferred from homology"/>
<dbReference type="GO" id="GO:0007165">
    <property type="term" value="P:signal transduction"/>
    <property type="evidence" value="ECO:0007669"/>
    <property type="project" value="TreeGrafter"/>
</dbReference>
<feature type="transmembrane region" description="Helical" evidence="6">
    <location>
        <begin position="156"/>
        <end position="178"/>
    </location>
</feature>
<dbReference type="CDD" id="cd03384">
    <property type="entry name" value="PAP2_wunen"/>
    <property type="match status" value="1"/>
</dbReference>
<dbReference type="GO" id="GO:0046839">
    <property type="term" value="P:phospholipid dephosphorylation"/>
    <property type="evidence" value="ECO:0007669"/>
    <property type="project" value="TreeGrafter"/>
</dbReference>
<dbReference type="GO" id="GO:0006644">
    <property type="term" value="P:phospholipid metabolic process"/>
    <property type="evidence" value="ECO:0007669"/>
    <property type="project" value="InterPro"/>
</dbReference>
<accession>A0AAV5VAJ4</accession>
<feature type="transmembrane region" description="Helical" evidence="6">
    <location>
        <begin position="190"/>
        <end position="209"/>
    </location>
</feature>
<reference evidence="8" key="1">
    <citation type="submission" date="2023-10" db="EMBL/GenBank/DDBJ databases">
        <title>Genome assembly of Pristionchus species.</title>
        <authorList>
            <person name="Yoshida K."/>
            <person name="Sommer R.J."/>
        </authorList>
    </citation>
    <scope>NUCLEOTIDE SEQUENCE</scope>
    <source>
        <strain evidence="8">RS5133</strain>
    </source>
</reference>
<dbReference type="PANTHER" id="PTHR10165">
    <property type="entry name" value="LIPID PHOSPHATE PHOSPHATASE"/>
    <property type="match status" value="1"/>
</dbReference>
<keyword evidence="9" id="KW-1185">Reference proteome</keyword>
<organism evidence="8 9">
    <name type="scientific">Pristionchus fissidentatus</name>
    <dbReference type="NCBI Taxonomy" id="1538716"/>
    <lineage>
        <taxon>Eukaryota</taxon>
        <taxon>Metazoa</taxon>
        <taxon>Ecdysozoa</taxon>
        <taxon>Nematoda</taxon>
        <taxon>Chromadorea</taxon>
        <taxon>Rhabditida</taxon>
        <taxon>Rhabditina</taxon>
        <taxon>Diplogasteromorpha</taxon>
        <taxon>Diplogasteroidea</taxon>
        <taxon>Neodiplogasteridae</taxon>
        <taxon>Pristionchus</taxon>
    </lineage>
</organism>
<protein>
    <recommendedName>
        <fullName evidence="7">Phosphatidic acid phosphatase type 2/haloperoxidase domain-containing protein</fullName>
    </recommendedName>
</protein>
<feature type="transmembrane region" description="Helical" evidence="6">
    <location>
        <begin position="56"/>
        <end position="77"/>
    </location>
</feature>
<evidence type="ECO:0000313" key="8">
    <source>
        <dbReference type="EMBL" id="GMT15278.1"/>
    </source>
</evidence>
<dbReference type="Proteomes" id="UP001432322">
    <property type="component" value="Unassembled WGS sequence"/>
</dbReference>
<feature type="transmembrane region" description="Helical" evidence="6">
    <location>
        <begin position="12"/>
        <end position="36"/>
    </location>
</feature>
<sequence length="250" mass="28132">YSIRNPLKKQRISTVVAGVITVAAALLAIVVTEIVAWRTSSSEVLFRYRKFTLPPLLVHIIAYFGYFQLGYVMEILVNQVTKYAVGRLRPHFYTVCKPIGYNCTEPGKFIYDFKCTGDEKEVKEARLSFYSGHSAVSMYTATFLAIYFYIRLRPFVPRIILSTLQTIVVAAALLIAYTRIQDFWHHPSDVAVGTAAGFLGGLFTCYAWADFRSIGAGYEPIHGEIENEDTSIEVKVETIMKEASTQDGYS</sequence>
<dbReference type="EMBL" id="BTSY01000002">
    <property type="protein sequence ID" value="GMT15278.1"/>
    <property type="molecule type" value="Genomic_DNA"/>
</dbReference>
<feature type="transmembrane region" description="Helical" evidence="6">
    <location>
        <begin position="129"/>
        <end position="150"/>
    </location>
</feature>
<evidence type="ECO:0000313" key="9">
    <source>
        <dbReference type="Proteomes" id="UP001432322"/>
    </source>
</evidence>
<keyword evidence="5 6" id="KW-0472">Membrane</keyword>
<dbReference type="AlphaFoldDB" id="A0AAV5VAJ4"/>
<dbReference type="InterPro" id="IPR000326">
    <property type="entry name" value="PAP2/HPO"/>
</dbReference>
<evidence type="ECO:0000259" key="7">
    <source>
        <dbReference type="SMART" id="SM00014"/>
    </source>
</evidence>
<feature type="non-terminal residue" evidence="8">
    <location>
        <position position="1"/>
    </location>
</feature>